<proteinExistence type="predicted"/>
<reference evidence="1" key="1">
    <citation type="submission" date="2014-11" db="EMBL/GenBank/DDBJ databases">
        <authorList>
            <person name="Otto D Thomas"/>
            <person name="Naeem Raeece"/>
        </authorList>
    </citation>
    <scope>NUCLEOTIDE SEQUENCE</scope>
</reference>
<name>A0A0G4FKG4_9ALVE</name>
<accession>A0A0G4FKG4</accession>
<dbReference type="AlphaFoldDB" id="A0A0G4FKG4"/>
<gene>
    <name evidence="1" type="ORF">Cvel_408</name>
</gene>
<evidence type="ECO:0000313" key="1">
    <source>
        <dbReference type="EMBL" id="CEM14373.1"/>
    </source>
</evidence>
<dbReference type="VEuPathDB" id="CryptoDB:Cvel_408"/>
<organism evidence="1">
    <name type="scientific">Chromera velia CCMP2878</name>
    <dbReference type="NCBI Taxonomy" id="1169474"/>
    <lineage>
        <taxon>Eukaryota</taxon>
        <taxon>Sar</taxon>
        <taxon>Alveolata</taxon>
        <taxon>Colpodellida</taxon>
        <taxon>Chromeraceae</taxon>
        <taxon>Chromera</taxon>
    </lineage>
</organism>
<protein>
    <submittedName>
        <fullName evidence="1">Uncharacterized protein</fullName>
    </submittedName>
</protein>
<dbReference type="EMBL" id="CDMZ01000441">
    <property type="protein sequence ID" value="CEM14373.1"/>
    <property type="molecule type" value="Genomic_DNA"/>
</dbReference>
<sequence>MTEIGKRQGDYFIPTRSSRSGPWVIVCTCSDSSSDTEFYTYRLFHVPSWDPKVNKPFLRCTYEDRDSKGIKPDGTLLKFVDEDQVEEQEYDYQGPGGWKRKQVFKLADFIKE</sequence>